<reference evidence="2 3" key="1">
    <citation type="submission" date="2020-05" db="EMBL/GenBank/DDBJ databases">
        <title>Whole genome shotgun sequence of Streptomyces fulvorobeus NBRC 15897.</title>
        <authorList>
            <person name="Komaki H."/>
            <person name="Tamura T."/>
        </authorList>
    </citation>
    <scope>NUCLEOTIDE SEQUENCE [LARGE SCALE GENOMIC DNA]</scope>
    <source>
        <strain evidence="2 3">NBRC 15897</strain>
    </source>
</reference>
<organism evidence="2 3">
    <name type="scientific">Streptomyces fulvorobeus</name>
    <dbReference type="NCBI Taxonomy" id="284028"/>
    <lineage>
        <taxon>Bacteria</taxon>
        <taxon>Bacillati</taxon>
        <taxon>Actinomycetota</taxon>
        <taxon>Actinomycetes</taxon>
        <taxon>Kitasatosporales</taxon>
        <taxon>Streptomycetaceae</taxon>
        <taxon>Streptomyces</taxon>
    </lineage>
</organism>
<dbReference type="EMBL" id="BLWC01000001">
    <property type="protein sequence ID" value="GFM99584.1"/>
    <property type="molecule type" value="Genomic_DNA"/>
</dbReference>
<feature type="signal peptide" evidence="1">
    <location>
        <begin position="1"/>
        <end position="38"/>
    </location>
</feature>
<evidence type="ECO:0000313" key="3">
    <source>
        <dbReference type="Proteomes" id="UP000498980"/>
    </source>
</evidence>
<feature type="chain" id="PRO_5029509461" evidence="1">
    <location>
        <begin position="39"/>
        <end position="99"/>
    </location>
</feature>
<proteinExistence type="predicted"/>
<keyword evidence="3" id="KW-1185">Reference proteome</keyword>
<accession>A0A7J0CCR6</accession>
<gene>
    <name evidence="2" type="ORF">Sfulv_43950</name>
</gene>
<protein>
    <submittedName>
        <fullName evidence="2">Uncharacterized protein</fullName>
    </submittedName>
</protein>
<sequence length="99" mass="10205">MPRTPHARARHRARPATAALAAVTVLAGLLAGAVPSAAAEGDDPAPVLIDRFEGEVPFGNPPADSLFTWGGDADDHPKLEFAARADAPRATRSCRAPTG</sequence>
<dbReference type="Proteomes" id="UP000498980">
    <property type="component" value="Unassembled WGS sequence"/>
</dbReference>
<evidence type="ECO:0000313" key="2">
    <source>
        <dbReference type="EMBL" id="GFM99584.1"/>
    </source>
</evidence>
<evidence type="ECO:0000256" key="1">
    <source>
        <dbReference type="SAM" id="SignalP"/>
    </source>
</evidence>
<keyword evidence="1" id="KW-0732">Signal</keyword>
<dbReference type="AlphaFoldDB" id="A0A7J0CCR6"/>
<name>A0A7J0CCR6_9ACTN</name>
<comment type="caution">
    <text evidence="2">The sequence shown here is derived from an EMBL/GenBank/DDBJ whole genome shotgun (WGS) entry which is preliminary data.</text>
</comment>